<dbReference type="Proteomes" id="UP000313849">
    <property type="component" value="Unassembled WGS sequence"/>
</dbReference>
<dbReference type="OrthoDB" id="7573292at2"/>
<proteinExistence type="predicted"/>
<evidence type="ECO:0000313" key="1">
    <source>
        <dbReference type="EMBL" id="TNU73443.1"/>
    </source>
</evidence>
<organism evidence="1 2">
    <name type="scientific">Miniimonas arenae</name>
    <dbReference type="NCBI Taxonomy" id="676201"/>
    <lineage>
        <taxon>Bacteria</taxon>
        <taxon>Bacillati</taxon>
        <taxon>Actinomycetota</taxon>
        <taxon>Actinomycetes</taxon>
        <taxon>Micrococcales</taxon>
        <taxon>Beutenbergiaceae</taxon>
        <taxon>Miniimonas</taxon>
    </lineage>
</organism>
<reference evidence="1 2" key="1">
    <citation type="submission" date="2019-06" db="EMBL/GenBank/DDBJ databases">
        <title>Draft genome sequence of Miniimonas arenae KCTC 19750T isolated from sea sand.</title>
        <authorList>
            <person name="Park S.-J."/>
        </authorList>
    </citation>
    <scope>NUCLEOTIDE SEQUENCE [LARGE SCALE GENOMIC DNA]</scope>
    <source>
        <strain evidence="1 2">KCTC 19750</strain>
    </source>
</reference>
<dbReference type="AlphaFoldDB" id="A0A5C5B903"/>
<name>A0A5C5B903_9MICO</name>
<evidence type="ECO:0000313" key="2">
    <source>
        <dbReference type="Proteomes" id="UP000313849"/>
    </source>
</evidence>
<comment type="caution">
    <text evidence="1">The sequence shown here is derived from an EMBL/GenBank/DDBJ whole genome shotgun (WGS) entry which is preliminary data.</text>
</comment>
<gene>
    <name evidence="1" type="ORF">FH969_11455</name>
</gene>
<accession>A0A5C5B903</accession>
<sequence length="71" mass="7756">MPCSACGFGPLEQGFIEDGGESSQGYSRWIPGVLQRGFFGGARRMGLPRFEIVALRCTRCSHLDLYVGSQV</sequence>
<protein>
    <submittedName>
        <fullName evidence="1">Uncharacterized protein</fullName>
    </submittedName>
</protein>
<keyword evidence="2" id="KW-1185">Reference proteome</keyword>
<dbReference type="EMBL" id="VENP01000046">
    <property type="protein sequence ID" value="TNU73443.1"/>
    <property type="molecule type" value="Genomic_DNA"/>
</dbReference>